<evidence type="ECO:0000313" key="2">
    <source>
        <dbReference type="Proteomes" id="UP000182818"/>
    </source>
</evidence>
<organism evidence="1 2">
    <name type="scientific">Pediococcus ethanolidurans</name>
    <dbReference type="NCBI Taxonomy" id="319653"/>
    <lineage>
        <taxon>Bacteria</taxon>
        <taxon>Bacillati</taxon>
        <taxon>Bacillota</taxon>
        <taxon>Bacilli</taxon>
        <taxon>Lactobacillales</taxon>
        <taxon>Lactobacillaceae</taxon>
        <taxon>Pediococcus</taxon>
    </lineage>
</organism>
<accession>A0A1H9N4U3</accession>
<keyword evidence="2" id="KW-1185">Reference proteome</keyword>
<dbReference type="GeneID" id="76042875"/>
<comment type="caution">
    <text evidence="1">The sequence shown here is derived from an EMBL/GenBank/DDBJ whole genome shotgun (WGS) entry which is preliminary data.</text>
</comment>
<dbReference type="Proteomes" id="UP000182818">
    <property type="component" value="Unassembled WGS sequence"/>
</dbReference>
<proteinExistence type="predicted"/>
<gene>
    <name evidence="1" type="ORF">SAMN04487973_10481</name>
</gene>
<name>A0A1H9N4U3_9LACO</name>
<protein>
    <submittedName>
        <fullName evidence="1">Uncharacterized protein</fullName>
    </submittedName>
</protein>
<sequence length="522" mass="60557">MAKTSRIMAFWDSFQNSSEYKIINNYPQWLVQETVQYFDKMMAKIYPGSFRTWNEDKLLDVLYAMFDQAAADADSDTEQIFWISFDIISELLRYLADTNKIGINKRNLEEMFVEFQEYTDADDPDEEIKEMYTGELRHVSTDSWLPEWKEYIAVNIERYTREWVDAYAESSDWHSRPNGIDKAFISMILSNLAKWAYDDYRKTPKSWTKTAITGVMTGQFVSDLSTEPESYKLIAPALSHFLTYIAKQGWLNEKRASDYKRFIAAAVPDMIQLSRDQDNFSPLKLIAMKMHEDGVDITDEKAVQAYITKVNQNGGIDSLYDDYEADDSTLDMPTEEVREITKHPEQLRRLAEIYDPDPEQNYLNSDHLPEFENRRWRKKTAIAVHAQGVQAGLRLWLNRQDYKLPKNWNAVRVVQNVSAFVDLHYAQALLKPTEWPVPSFRDFGEWARSKQSGEHLAATNQLIPSLLAELTDDGTLTREQGKQLTAAFFGKAIPKSSKLKKVKGKVISLKQARKLLKNKKHH</sequence>
<dbReference type="RefSeq" id="WP_057805227.1">
    <property type="nucleotide sequence ID" value="NZ_BJYP01000010.1"/>
</dbReference>
<dbReference type="EMBL" id="FOGK01000004">
    <property type="protein sequence ID" value="SER30699.1"/>
    <property type="molecule type" value="Genomic_DNA"/>
</dbReference>
<reference evidence="1 2" key="1">
    <citation type="submission" date="2016-10" db="EMBL/GenBank/DDBJ databases">
        <authorList>
            <person name="Varghese N."/>
            <person name="Submissions S."/>
        </authorList>
    </citation>
    <scope>NUCLEOTIDE SEQUENCE [LARGE SCALE GENOMIC DNA]</scope>
    <source>
        <strain evidence="1 2">CGMCC 1.3889</strain>
    </source>
</reference>
<evidence type="ECO:0000313" key="1">
    <source>
        <dbReference type="EMBL" id="SER30699.1"/>
    </source>
</evidence>